<dbReference type="PANTHER" id="PTHR31965">
    <property type="entry name" value="TRANSMEMBRANE PROTEIN 42"/>
    <property type="match status" value="1"/>
</dbReference>
<protein>
    <submittedName>
        <fullName evidence="3">Uncharacterized protein LOC113501203</fullName>
    </submittedName>
</protein>
<keyword evidence="1" id="KW-0812">Transmembrane</keyword>
<dbReference type="AlphaFoldDB" id="A0A7E5WBN6"/>
<gene>
    <name evidence="3" type="primary">LOC113501203</name>
</gene>
<sequence>MFYEAFLAGIWASVGSTLGKLSGTPSVVGDSYLIWICLLASMVLVNTWGVRHYLRSLDAASNSAAPTVISAASSYVISGVIGIVLFKESSTVRWWAGAMLIILGLALVAQPRTKLKAT</sequence>
<dbReference type="InterPro" id="IPR037185">
    <property type="entry name" value="EmrE-like"/>
</dbReference>
<feature type="transmembrane region" description="Helical" evidence="1">
    <location>
        <begin position="92"/>
        <end position="109"/>
    </location>
</feature>
<keyword evidence="1" id="KW-1133">Transmembrane helix</keyword>
<dbReference type="OrthoDB" id="5854584at2759"/>
<evidence type="ECO:0000313" key="3">
    <source>
        <dbReference type="RefSeq" id="XP_026738074.1"/>
    </source>
</evidence>
<name>A0A7E5WBN6_TRINI</name>
<dbReference type="PANTHER" id="PTHR31965:SF1">
    <property type="entry name" value="TRANSMEMBRANE PROTEIN 42"/>
    <property type="match status" value="1"/>
</dbReference>
<dbReference type="GeneID" id="113501203"/>
<evidence type="ECO:0000313" key="2">
    <source>
        <dbReference type="Proteomes" id="UP000322000"/>
    </source>
</evidence>
<feature type="transmembrane region" description="Helical" evidence="1">
    <location>
        <begin position="66"/>
        <end position="86"/>
    </location>
</feature>
<keyword evidence="1" id="KW-0472">Membrane</keyword>
<dbReference type="SUPFAM" id="SSF103481">
    <property type="entry name" value="Multidrug resistance efflux transporter EmrE"/>
    <property type="match status" value="1"/>
</dbReference>
<dbReference type="RefSeq" id="XP_026738074.1">
    <property type="nucleotide sequence ID" value="XM_026882273.1"/>
</dbReference>
<accession>A0A7E5WBN6</accession>
<reference evidence="3" key="1">
    <citation type="submission" date="2025-08" db="UniProtKB">
        <authorList>
            <consortium name="RefSeq"/>
        </authorList>
    </citation>
    <scope>IDENTIFICATION</scope>
</reference>
<dbReference type="InParanoid" id="A0A7E5WBN6"/>
<dbReference type="InterPro" id="IPR039632">
    <property type="entry name" value="TMEM42"/>
</dbReference>
<dbReference type="Gene3D" id="1.10.3730.20">
    <property type="match status" value="1"/>
</dbReference>
<organism evidence="2 3">
    <name type="scientific">Trichoplusia ni</name>
    <name type="common">Cabbage looper</name>
    <dbReference type="NCBI Taxonomy" id="7111"/>
    <lineage>
        <taxon>Eukaryota</taxon>
        <taxon>Metazoa</taxon>
        <taxon>Ecdysozoa</taxon>
        <taxon>Arthropoda</taxon>
        <taxon>Hexapoda</taxon>
        <taxon>Insecta</taxon>
        <taxon>Pterygota</taxon>
        <taxon>Neoptera</taxon>
        <taxon>Endopterygota</taxon>
        <taxon>Lepidoptera</taxon>
        <taxon>Glossata</taxon>
        <taxon>Ditrysia</taxon>
        <taxon>Noctuoidea</taxon>
        <taxon>Noctuidae</taxon>
        <taxon>Plusiinae</taxon>
        <taxon>Trichoplusia</taxon>
    </lineage>
</organism>
<proteinExistence type="predicted"/>
<keyword evidence="2" id="KW-1185">Reference proteome</keyword>
<dbReference type="KEGG" id="tnl:113501203"/>
<feature type="transmembrane region" description="Helical" evidence="1">
    <location>
        <begin position="33"/>
        <end position="54"/>
    </location>
</feature>
<dbReference type="Proteomes" id="UP000322000">
    <property type="component" value="Chromosome 15"/>
</dbReference>
<evidence type="ECO:0000256" key="1">
    <source>
        <dbReference type="SAM" id="Phobius"/>
    </source>
</evidence>